<dbReference type="GO" id="GO:0005886">
    <property type="term" value="C:plasma membrane"/>
    <property type="evidence" value="ECO:0007669"/>
    <property type="project" value="TreeGrafter"/>
</dbReference>
<keyword evidence="4 7" id="KW-1133">Transmembrane helix</keyword>
<feature type="transmembrane region" description="Helical" evidence="7">
    <location>
        <begin position="114"/>
        <end position="135"/>
    </location>
</feature>
<evidence type="ECO:0000256" key="4">
    <source>
        <dbReference type="ARBA" id="ARBA00022989"/>
    </source>
</evidence>
<dbReference type="InterPro" id="IPR007267">
    <property type="entry name" value="GtrA_DPMS_TM"/>
</dbReference>
<comment type="caution">
    <text evidence="9">The sequence shown here is derived from an EMBL/GenBank/DDBJ whole genome shotgun (WGS) entry which is preliminary data.</text>
</comment>
<reference evidence="9 10" key="1">
    <citation type="submission" date="2018-06" db="EMBL/GenBank/DDBJ databases">
        <title>Streptomyces reniochalinae sp. nov. and Streptomyces diacarnus sp. nov. from marine sponges.</title>
        <authorList>
            <person name="Li L."/>
        </authorList>
    </citation>
    <scope>NUCLEOTIDE SEQUENCE [LARGE SCALE GENOMIC DNA]</scope>
    <source>
        <strain evidence="9 10">LHW50302</strain>
    </source>
</reference>
<gene>
    <name evidence="9" type="ORF">DQ392_02590</name>
</gene>
<feature type="transmembrane region" description="Helical" evidence="7">
    <location>
        <begin position="83"/>
        <end position="108"/>
    </location>
</feature>
<evidence type="ECO:0000256" key="6">
    <source>
        <dbReference type="SAM" id="MobiDB-lite"/>
    </source>
</evidence>
<proteinExistence type="inferred from homology"/>
<dbReference type="Pfam" id="PF04138">
    <property type="entry name" value="GtrA_DPMS_TM"/>
    <property type="match status" value="1"/>
</dbReference>
<dbReference type="PANTHER" id="PTHR38459">
    <property type="entry name" value="PROPHAGE BACTOPRENOL-LINKED GLUCOSE TRANSLOCASE HOMOLOG"/>
    <property type="match status" value="1"/>
</dbReference>
<organism evidence="9 10">
    <name type="scientific">Streptomyces reniochalinae</name>
    <dbReference type="NCBI Taxonomy" id="2250578"/>
    <lineage>
        <taxon>Bacteria</taxon>
        <taxon>Bacillati</taxon>
        <taxon>Actinomycetota</taxon>
        <taxon>Actinomycetes</taxon>
        <taxon>Kitasatosporales</taxon>
        <taxon>Streptomycetaceae</taxon>
        <taxon>Streptomyces</taxon>
    </lineage>
</organism>
<dbReference type="GO" id="GO:0000271">
    <property type="term" value="P:polysaccharide biosynthetic process"/>
    <property type="evidence" value="ECO:0007669"/>
    <property type="project" value="InterPro"/>
</dbReference>
<feature type="region of interest" description="Disordered" evidence="6">
    <location>
        <begin position="148"/>
        <end position="177"/>
    </location>
</feature>
<dbReference type="Proteomes" id="UP000253507">
    <property type="component" value="Unassembled WGS sequence"/>
</dbReference>
<comment type="subcellular location">
    <subcellularLocation>
        <location evidence="1">Membrane</location>
        <topology evidence="1">Multi-pass membrane protein</topology>
    </subcellularLocation>
</comment>
<evidence type="ECO:0000259" key="8">
    <source>
        <dbReference type="Pfam" id="PF04138"/>
    </source>
</evidence>
<evidence type="ECO:0000256" key="1">
    <source>
        <dbReference type="ARBA" id="ARBA00004141"/>
    </source>
</evidence>
<accession>A0A367F475</accession>
<dbReference type="InterPro" id="IPR051401">
    <property type="entry name" value="GtrA_CellWall_Glycosyl"/>
</dbReference>
<dbReference type="EMBL" id="QOIM01000020">
    <property type="protein sequence ID" value="RCG24662.1"/>
    <property type="molecule type" value="Genomic_DNA"/>
</dbReference>
<evidence type="ECO:0000313" key="10">
    <source>
        <dbReference type="Proteomes" id="UP000253507"/>
    </source>
</evidence>
<evidence type="ECO:0000256" key="7">
    <source>
        <dbReference type="SAM" id="Phobius"/>
    </source>
</evidence>
<evidence type="ECO:0000256" key="5">
    <source>
        <dbReference type="ARBA" id="ARBA00023136"/>
    </source>
</evidence>
<name>A0A367F475_9ACTN</name>
<sequence>MWDRVPARARALCAEIAGFAVVGVFAFAADLGTFLWLRGPAGLDPMAAKALSFAAGVAVAYTGNALGPYRLRGRRVAGRWRRFSVFALVNTAGGAVQLGCLGVSRYGLGLTSTLADVVSGAGVGLVLGTAVRFWGTRTLVFSAASTAGSAPLPESGPAPGPAHASEAVGERGAGGRR</sequence>
<keyword evidence="3 7" id="KW-0812">Transmembrane</keyword>
<protein>
    <submittedName>
        <fullName evidence="9">GtrA family protein</fullName>
    </submittedName>
</protein>
<evidence type="ECO:0000256" key="3">
    <source>
        <dbReference type="ARBA" id="ARBA00022692"/>
    </source>
</evidence>
<dbReference type="PANTHER" id="PTHR38459:SF6">
    <property type="entry name" value="ARABINOGALACTAN BIOSYNTHESIS RECRUITING PROTEIN RV3789"/>
    <property type="match status" value="1"/>
</dbReference>
<comment type="similarity">
    <text evidence="2">Belongs to the GtrA family.</text>
</comment>
<evidence type="ECO:0000313" key="9">
    <source>
        <dbReference type="EMBL" id="RCG24662.1"/>
    </source>
</evidence>
<feature type="domain" description="GtrA/DPMS transmembrane" evidence="8">
    <location>
        <begin position="19"/>
        <end position="141"/>
    </location>
</feature>
<dbReference type="AlphaFoldDB" id="A0A367F475"/>
<dbReference type="OrthoDB" id="9807815at2"/>
<evidence type="ECO:0000256" key="2">
    <source>
        <dbReference type="ARBA" id="ARBA00009399"/>
    </source>
</evidence>
<keyword evidence="5 7" id="KW-0472">Membrane</keyword>
<keyword evidence="10" id="KW-1185">Reference proteome</keyword>
<feature type="transmembrane region" description="Helical" evidence="7">
    <location>
        <begin position="50"/>
        <end position="71"/>
    </location>
</feature>
<feature type="transmembrane region" description="Helical" evidence="7">
    <location>
        <begin position="12"/>
        <end position="38"/>
    </location>
</feature>